<organism evidence="2 3">
    <name type="scientific">Flavobacterium nakdongensis</name>
    <dbReference type="NCBI Taxonomy" id="3073563"/>
    <lineage>
        <taxon>Bacteria</taxon>
        <taxon>Pseudomonadati</taxon>
        <taxon>Bacteroidota</taxon>
        <taxon>Flavobacteriia</taxon>
        <taxon>Flavobacteriales</taxon>
        <taxon>Flavobacteriaceae</taxon>
        <taxon>Flavobacterium</taxon>
    </lineage>
</organism>
<dbReference type="Gene3D" id="2.180.10.10">
    <property type="entry name" value="RHS repeat-associated core"/>
    <property type="match status" value="1"/>
</dbReference>
<dbReference type="RefSeq" id="WP_309531311.1">
    <property type="nucleotide sequence ID" value="NZ_CP133721.1"/>
</dbReference>
<dbReference type="NCBIfam" id="TIGR03696">
    <property type="entry name" value="Rhs_assc_core"/>
    <property type="match status" value="1"/>
</dbReference>
<evidence type="ECO:0000313" key="2">
    <source>
        <dbReference type="EMBL" id="WMW76926.1"/>
    </source>
</evidence>
<keyword evidence="3" id="KW-1185">Reference proteome</keyword>
<sequence length="1234" mass="138980">MKLLFSRELLCICTSPIHTYKLLVFVLFPLLVFSQSPDQNWVKTKTYKQPTVSAIATPSVSQATTQVTYFDGLGRPIQQVAHGQSNTGKDIVTHMEYDVYGRQTKEFLPYASQNTSLNYNGSAATAVYSFYTSYNGGTQNPYAEKLLEASPLSRVFKQAAPGNPWAMGSGREIKFAYQTNLENDVRRLFAKTEWNQDTKLYAISFTDYNFYEANQLYKTITYDENSPGETSNVGRTEEYKDKEGRVVLKRTYNNNDPHETYYVYDVYGNLTYVIPPAVSGTIDQTILDNLCYQYKYDYRNRLVEKKLPGKQWEYIVYDKLDRVVATGPAYNPWGGGDTDKGWMLTKYDVFNRPVYTGWYNGTAVATSQDRNNLQTALDANTNLSESKATATVTIDAVATKYTNTVFPTDFKLLTVTYYDNYDYPNAPTIPSLVEEQSIQSTNLKGLATGAWVRVLDNVSTTTNETSYTLYDTRYRPVRAYTKNFLGGYTQVDTKLDWAGKTLYTVTKHKYYATSTELVTKDRFEYSPQDRITKHVHQINADPEQLLTQNTYDELGQLLSKNIGGTDLTGAQPLQKVDYSYNIRGWLKTINDVNNMGNDLFSFKINYDQKEDESTGLFNGNITETLWKTSADNVKRKYAYSYDDLNRLLNADYSKPGLTSTPNNYAERMSYDKNGNIQTLTRYGDLDSDGMVSANLIDDLKYTYDANNSNLLVKVLDLSNSPQGFNETSDINTGDCDGVNDQTDDYSYDANGNMIADANKSITSIVYNHLNLPTNIVFEGTTNGNISYLYNAAGQKLQKKVVDATTNAITDYVNGYQYLNTNLEFFPHAEGYVKYTPPAGRGSGIYSYVFNYTDHLGNIRVSYGKDPATNVLKILEENHYYPFGLKHTNYNSDRLAYIKEAEVFKLKPINTIPPTYKYKYNGKELQEELGLNWTAMDFRNYDMAIGRFVVIDPMAEQAHSLSPYRFGFNSPTLFSDPTGLWEEIAGGWSTSDSGEIAAFMSSFNRHNSGKRNSKKLDIFVAGKGKKGDALDNSKKEVVKTEKILTELFGYSTLRTIDLPSKSFDTNSNTSGWNDLADSLEKISSEGFGFNSFIIDSHGRYDTPQFKIGYDAVNSFNYKNTSVLNKYFQGTSVYLLACHLGGGKDLDLSSKFVQGLSNLWGATVYANRSWSPSGVFGITLKTNAFDAWWSNKNNDNAVKLRGEWLKASPANSAPTVIKNLILNSGTDGNGVTNSYN</sequence>
<reference evidence="2" key="1">
    <citation type="submission" date="2023-09" db="EMBL/GenBank/DDBJ databases">
        <title>Flavobacterium sp. 20NA77.7 isolated from freshwater.</title>
        <authorList>
            <person name="Le V."/>
            <person name="Ko S.-R."/>
            <person name="Ahn C.-Y."/>
            <person name="Oh H.-M."/>
        </authorList>
    </citation>
    <scope>NUCLEOTIDE SEQUENCE</scope>
    <source>
        <strain evidence="2">20NA77.7</strain>
    </source>
</reference>
<evidence type="ECO:0000313" key="3">
    <source>
        <dbReference type="Proteomes" id="UP001180481"/>
    </source>
</evidence>
<dbReference type="InterPro" id="IPR045619">
    <property type="entry name" value="DUF6443"/>
</dbReference>
<feature type="domain" description="DUF6443" evidence="1">
    <location>
        <begin position="43"/>
        <end position="179"/>
    </location>
</feature>
<dbReference type="Pfam" id="PF20041">
    <property type="entry name" value="DUF6443"/>
    <property type="match status" value="1"/>
</dbReference>
<dbReference type="InterPro" id="IPR022385">
    <property type="entry name" value="Rhs_assc_core"/>
</dbReference>
<protein>
    <submittedName>
        <fullName evidence="2">DUF6443 domain-containing protein</fullName>
    </submittedName>
</protein>
<evidence type="ECO:0000259" key="1">
    <source>
        <dbReference type="Pfam" id="PF20041"/>
    </source>
</evidence>
<gene>
    <name evidence="2" type="ORF">RF683_05345</name>
</gene>
<name>A0ABY9R6M8_9FLAO</name>
<dbReference type="Proteomes" id="UP001180481">
    <property type="component" value="Chromosome"/>
</dbReference>
<dbReference type="EMBL" id="CP133721">
    <property type="protein sequence ID" value="WMW76926.1"/>
    <property type="molecule type" value="Genomic_DNA"/>
</dbReference>
<proteinExistence type="predicted"/>
<accession>A0ABY9R6M8</accession>